<reference evidence="2" key="1">
    <citation type="submission" date="2019-08" db="EMBL/GenBank/DDBJ databases">
        <title>The genome of the North American firefly Photinus pyralis.</title>
        <authorList>
            <consortium name="Photinus pyralis genome working group"/>
            <person name="Fallon T.R."/>
            <person name="Sander Lower S.E."/>
            <person name="Weng J.-K."/>
        </authorList>
    </citation>
    <scope>NUCLEOTIDE SEQUENCE</scope>
    <source>
        <strain evidence="2">TRF0915ILg1</strain>
        <tissue evidence="2">Whole body</tissue>
    </source>
</reference>
<evidence type="ECO:0000313" key="3">
    <source>
        <dbReference type="Proteomes" id="UP000801492"/>
    </source>
</evidence>
<dbReference type="AlphaFoldDB" id="A0A8K0GDW3"/>
<evidence type="ECO:0000313" key="2">
    <source>
        <dbReference type="EMBL" id="KAF2896024.1"/>
    </source>
</evidence>
<feature type="region of interest" description="Disordered" evidence="1">
    <location>
        <begin position="183"/>
        <end position="247"/>
    </location>
</feature>
<organism evidence="2 3">
    <name type="scientific">Ignelater luminosus</name>
    <name type="common">Cucubano</name>
    <name type="synonym">Pyrophorus luminosus</name>
    <dbReference type="NCBI Taxonomy" id="2038154"/>
    <lineage>
        <taxon>Eukaryota</taxon>
        <taxon>Metazoa</taxon>
        <taxon>Ecdysozoa</taxon>
        <taxon>Arthropoda</taxon>
        <taxon>Hexapoda</taxon>
        <taxon>Insecta</taxon>
        <taxon>Pterygota</taxon>
        <taxon>Neoptera</taxon>
        <taxon>Endopterygota</taxon>
        <taxon>Coleoptera</taxon>
        <taxon>Polyphaga</taxon>
        <taxon>Elateriformia</taxon>
        <taxon>Elateroidea</taxon>
        <taxon>Elateridae</taxon>
        <taxon>Agrypninae</taxon>
        <taxon>Pyrophorini</taxon>
        <taxon>Ignelater</taxon>
    </lineage>
</organism>
<gene>
    <name evidence="2" type="ORF">ILUMI_10150</name>
</gene>
<feature type="region of interest" description="Disordered" evidence="1">
    <location>
        <begin position="260"/>
        <end position="307"/>
    </location>
</feature>
<name>A0A8K0GDW3_IGNLU</name>
<accession>A0A8K0GDW3</accession>
<feature type="compositionally biased region" description="Basic and acidic residues" evidence="1">
    <location>
        <begin position="226"/>
        <end position="235"/>
    </location>
</feature>
<sequence>MGPQPPAVKIHHIRSDLPVYSTEGSKKTYKRIDNDGEEESLDRRHEKIGLKQRVGRDVLLNYQDSFFRLTDYRTWQTHRSIGRRLRPPGQEINRSYEKYRTRALNKRNRDALRDQIKYETKLMVYTKKINDMIAMMKELMIEIRNVKSGQWEYMEHIKEIKEENEIMKKAIKELRSYDGAPADCGQRAGFRPQPGTYVPGRGPRRDRGENDHRVVACFHRAPTRLHGTDPPDRWRGRPRTRGGLAPVMHSELAQICDKRRVGHGPARPPPSGHQGPHSCEKPGATPGPAHYESGSPRQSKRSRSRSP</sequence>
<comment type="caution">
    <text evidence="2">The sequence shown here is derived from an EMBL/GenBank/DDBJ whole genome shotgun (WGS) entry which is preliminary data.</text>
</comment>
<feature type="non-terminal residue" evidence="2">
    <location>
        <position position="1"/>
    </location>
</feature>
<dbReference type="Proteomes" id="UP000801492">
    <property type="component" value="Unassembled WGS sequence"/>
</dbReference>
<keyword evidence="3" id="KW-1185">Reference proteome</keyword>
<feature type="compositionally biased region" description="Basic and acidic residues" evidence="1">
    <location>
        <begin position="203"/>
        <end position="214"/>
    </location>
</feature>
<dbReference type="EMBL" id="VTPC01005431">
    <property type="protein sequence ID" value="KAF2896024.1"/>
    <property type="molecule type" value="Genomic_DNA"/>
</dbReference>
<evidence type="ECO:0000256" key="1">
    <source>
        <dbReference type="SAM" id="MobiDB-lite"/>
    </source>
</evidence>
<protein>
    <submittedName>
        <fullName evidence="2">Uncharacterized protein</fullName>
    </submittedName>
</protein>
<proteinExistence type="predicted"/>
<feature type="compositionally biased region" description="Basic residues" evidence="1">
    <location>
        <begin position="298"/>
        <end position="307"/>
    </location>
</feature>